<evidence type="ECO:0000313" key="1">
    <source>
        <dbReference type="EMBL" id="KAJ7018300.1"/>
    </source>
</evidence>
<feature type="non-terminal residue" evidence="1">
    <location>
        <position position="1"/>
    </location>
</feature>
<dbReference type="AlphaFoldDB" id="A0AAD6RZQ5"/>
<name>A0AAD6RZQ5_9AGAR</name>
<comment type="caution">
    <text evidence="1">The sequence shown here is derived from an EMBL/GenBank/DDBJ whole genome shotgun (WGS) entry which is preliminary data.</text>
</comment>
<accession>A0AAD6RZQ5</accession>
<keyword evidence="2" id="KW-1185">Reference proteome</keyword>
<sequence>LPKPSFGGILGCGMTVIEAESKKKPSGLNRLYRLLISESCYLIWKLRNESVISNGGAEPSTAEVRNRWIHTINDRLDTDCYLATHMSQKDRAGIPPDLVLRTWHKTLLEDEKLPKDWLREPRVLVGILANGSDAFSPPSSMRDRHS</sequence>
<proteinExistence type="predicted"/>
<protein>
    <submittedName>
        <fullName evidence="1">Uncharacterized protein</fullName>
    </submittedName>
</protein>
<dbReference type="Proteomes" id="UP001218188">
    <property type="component" value="Unassembled WGS sequence"/>
</dbReference>
<organism evidence="1 2">
    <name type="scientific">Mycena alexandri</name>
    <dbReference type="NCBI Taxonomy" id="1745969"/>
    <lineage>
        <taxon>Eukaryota</taxon>
        <taxon>Fungi</taxon>
        <taxon>Dikarya</taxon>
        <taxon>Basidiomycota</taxon>
        <taxon>Agaricomycotina</taxon>
        <taxon>Agaricomycetes</taxon>
        <taxon>Agaricomycetidae</taxon>
        <taxon>Agaricales</taxon>
        <taxon>Marasmiineae</taxon>
        <taxon>Mycenaceae</taxon>
        <taxon>Mycena</taxon>
    </lineage>
</organism>
<gene>
    <name evidence="1" type="ORF">C8F04DRAFT_977471</name>
</gene>
<dbReference type="EMBL" id="JARJCM010000345">
    <property type="protein sequence ID" value="KAJ7018300.1"/>
    <property type="molecule type" value="Genomic_DNA"/>
</dbReference>
<reference evidence="1" key="1">
    <citation type="submission" date="2023-03" db="EMBL/GenBank/DDBJ databases">
        <title>Massive genome expansion in bonnet fungi (Mycena s.s.) driven by repeated elements and novel gene families across ecological guilds.</title>
        <authorList>
            <consortium name="Lawrence Berkeley National Laboratory"/>
            <person name="Harder C.B."/>
            <person name="Miyauchi S."/>
            <person name="Viragh M."/>
            <person name="Kuo A."/>
            <person name="Thoen E."/>
            <person name="Andreopoulos B."/>
            <person name="Lu D."/>
            <person name="Skrede I."/>
            <person name="Drula E."/>
            <person name="Henrissat B."/>
            <person name="Morin E."/>
            <person name="Kohler A."/>
            <person name="Barry K."/>
            <person name="LaButti K."/>
            <person name="Morin E."/>
            <person name="Salamov A."/>
            <person name="Lipzen A."/>
            <person name="Mereny Z."/>
            <person name="Hegedus B."/>
            <person name="Baldrian P."/>
            <person name="Stursova M."/>
            <person name="Weitz H."/>
            <person name="Taylor A."/>
            <person name="Grigoriev I.V."/>
            <person name="Nagy L.G."/>
            <person name="Martin F."/>
            <person name="Kauserud H."/>
        </authorList>
    </citation>
    <scope>NUCLEOTIDE SEQUENCE</scope>
    <source>
        <strain evidence="1">CBHHK200</strain>
    </source>
</reference>
<evidence type="ECO:0000313" key="2">
    <source>
        <dbReference type="Proteomes" id="UP001218188"/>
    </source>
</evidence>